<dbReference type="AlphaFoldDB" id="A0A5P1E3V5"/>
<organism evidence="2 3">
    <name type="scientific">Asparagus officinalis</name>
    <name type="common">Garden asparagus</name>
    <dbReference type="NCBI Taxonomy" id="4686"/>
    <lineage>
        <taxon>Eukaryota</taxon>
        <taxon>Viridiplantae</taxon>
        <taxon>Streptophyta</taxon>
        <taxon>Embryophyta</taxon>
        <taxon>Tracheophyta</taxon>
        <taxon>Spermatophyta</taxon>
        <taxon>Magnoliopsida</taxon>
        <taxon>Liliopsida</taxon>
        <taxon>Asparagales</taxon>
        <taxon>Asparagaceae</taxon>
        <taxon>Asparagoideae</taxon>
        <taxon>Asparagus</taxon>
    </lineage>
</organism>
<evidence type="ECO:0000313" key="2">
    <source>
        <dbReference type="EMBL" id="ONK57311.1"/>
    </source>
</evidence>
<sequence>MRDSLESMSDDGEGVGGIAQKGLKNSPFPANLSLMERIHEVGKMEEKALDLSVNSVYSDSRRGTCHRTEQLGNKRLRLNPREHFVLHSTVSALDYKVAVNIQSVKPSDVSLSFDDRFALGDDGKSSSPFHGGGKIEKESDSNASISNIKNDQVSTLGRVKQKIKS</sequence>
<evidence type="ECO:0000313" key="3">
    <source>
        <dbReference type="Proteomes" id="UP000243459"/>
    </source>
</evidence>
<reference evidence="3" key="1">
    <citation type="journal article" date="2017" name="Nat. Commun.">
        <title>The asparagus genome sheds light on the origin and evolution of a young Y chromosome.</title>
        <authorList>
            <person name="Harkess A."/>
            <person name="Zhou J."/>
            <person name="Xu C."/>
            <person name="Bowers J.E."/>
            <person name="Van der Hulst R."/>
            <person name="Ayyampalayam S."/>
            <person name="Mercati F."/>
            <person name="Riccardi P."/>
            <person name="McKain M.R."/>
            <person name="Kakrana A."/>
            <person name="Tang H."/>
            <person name="Ray J."/>
            <person name="Groenendijk J."/>
            <person name="Arikit S."/>
            <person name="Mathioni S.M."/>
            <person name="Nakano M."/>
            <person name="Shan H."/>
            <person name="Telgmann-Rauber A."/>
            <person name="Kanno A."/>
            <person name="Yue Z."/>
            <person name="Chen H."/>
            <person name="Li W."/>
            <person name="Chen Y."/>
            <person name="Xu X."/>
            <person name="Zhang Y."/>
            <person name="Luo S."/>
            <person name="Chen H."/>
            <person name="Gao J."/>
            <person name="Mao Z."/>
            <person name="Pires J.C."/>
            <person name="Luo M."/>
            <person name="Kudrna D."/>
            <person name="Wing R.A."/>
            <person name="Meyers B.C."/>
            <person name="Yi K."/>
            <person name="Kong H."/>
            <person name="Lavrijsen P."/>
            <person name="Sunseri F."/>
            <person name="Falavigna A."/>
            <person name="Ye Y."/>
            <person name="Leebens-Mack J.H."/>
            <person name="Chen G."/>
        </authorList>
    </citation>
    <scope>NUCLEOTIDE SEQUENCE [LARGE SCALE GENOMIC DNA]</scope>
    <source>
        <strain evidence="3">cv. DH0086</strain>
    </source>
</reference>
<dbReference type="Gramene" id="ONK57311">
    <property type="protein sequence ID" value="ONK57311"/>
    <property type="gene ID" value="A4U43_C10F18770"/>
</dbReference>
<name>A0A5P1E3V5_ASPOF</name>
<gene>
    <name evidence="2" type="ORF">A4U43_C10F18770</name>
</gene>
<evidence type="ECO:0000256" key="1">
    <source>
        <dbReference type="SAM" id="MobiDB-lite"/>
    </source>
</evidence>
<dbReference type="EMBL" id="CM007390">
    <property type="protein sequence ID" value="ONK57311.1"/>
    <property type="molecule type" value="Genomic_DNA"/>
</dbReference>
<accession>A0A5P1E3V5</accession>
<proteinExistence type="predicted"/>
<dbReference type="Proteomes" id="UP000243459">
    <property type="component" value="Chromosome 10"/>
</dbReference>
<feature type="region of interest" description="Disordered" evidence="1">
    <location>
        <begin position="1"/>
        <end position="26"/>
    </location>
</feature>
<feature type="region of interest" description="Disordered" evidence="1">
    <location>
        <begin position="124"/>
        <end position="165"/>
    </location>
</feature>
<protein>
    <submittedName>
        <fullName evidence="2">Uncharacterized protein</fullName>
    </submittedName>
</protein>
<feature type="compositionally biased region" description="Polar residues" evidence="1">
    <location>
        <begin position="141"/>
        <end position="155"/>
    </location>
</feature>
<keyword evidence="3" id="KW-1185">Reference proteome</keyword>